<dbReference type="VEuPathDB" id="FungiDB:PSHT_14858"/>
<evidence type="ECO:0000313" key="3">
    <source>
        <dbReference type="Proteomes" id="UP000238274"/>
    </source>
</evidence>
<evidence type="ECO:0000313" key="2">
    <source>
        <dbReference type="EMBL" id="POV96938.1"/>
    </source>
</evidence>
<reference evidence="3" key="3">
    <citation type="journal article" date="2018" name="Mol. Plant Microbe Interact.">
        <title>Genome sequence resources for the wheat stripe rust pathogen (Puccinia striiformis f. sp. tritici) and the barley stripe rust pathogen (Puccinia striiformis f. sp. hordei).</title>
        <authorList>
            <person name="Xia C."/>
            <person name="Wang M."/>
            <person name="Yin C."/>
            <person name="Cornejo O.E."/>
            <person name="Hulbert S.H."/>
            <person name="Chen X."/>
        </authorList>
    </citation>
    <scope>NUCLEOTIDE SEQUENCE [LARGE SCALE GENOMIC DNA]</scope>
    <source>
        <strain evidence="3">93TX-2</strain>
    </source>
</reference>
<dbReference type="Proteomes" id="UP000238274">
    <property type="component" value="Unassembled WGS sequence"/>
</dbReference>
<protein>
    <submittedName>
        <fullName evidence="2">Uncharacterized protein</fullName>
    </submittedName>
</protein>
<name>A0A2S4UI00_9BASI</name>
<evidence type="ECO:0000256" key="1">
    <source>
        <dbReference type="SAM" id="SignalP"/>
    </source>
</evidence>
<keyword evidence="1" id="KW-0732">Signal</keyword>
<dbReference type="AlphaFoldDB" id="A0A2S4UI00"/>
<dbReference type="EMBL" id="PKSM01000351">
    <property type="protein sequence ID" value="POV96938.1"/>
    <property type="molecule type" value="Genomic_DNA"/>
</dbReference>
<accession>A0A2S4UI00</accession>
<sequence length="329" mass="37287">MRLQLNIWLFMSSCVGIFSVNAAFRAPSRFGSLSPYLDVMITSSSPRHTSQINLYRSIRGGVAVDTAGRTELKEVQGNFRQLLRSYTTRHGISTQTQDQKEMSKIKTDLERYEGYKFVERMQELGGLQTSQRGADVATFKLAVQALFLIAVSDQSKQTDILQFFLEASGPVFDTFPDLSQVEHLKKFETQIVAREACRALANSSAKLLNYYEMHLRKEIDRVWKEQISTNPLKVLIDPISESSRGEFMENLRSGLTETASQDWVSNDSYILRLRILFACGLISISHPDHQLNQALHILEGLTRIHGLSIENRIATVRAFNALSQLSKNF</sequence>
<feature type="chain" id="PRO_5015759052" evidence="1">
    <location>
        <begin position="20"/>
        <end position="329"/>
    </location>
</feature>
<keyword evidence="3" id="KW-1185">Reference proteome</keyword>
<organism evidence="2 3">
    <name type="scientific">Puccinia striiformis</name>
    <dbReference type="NCBI Taxonomy" id="27350"/>
    <lineage>
        <taxon>Eukaryota</taxon>
        <taxon>Fungi</taxon>
        <taxon>Dikarya</taxon>
        <taxon>Basidiomycota</taxon>
        <taxon>Pucciniomycotina</taxon>
        <taxon>Pucciniomycetes</taxon>
        <taxon>Pucciniales</taxon>
        <taxon>Pucciniaceae</taxon>
        <taxon>Puccinia</taxon>
    </lineage>
</organism>
<dbReference type="VEuPathDB" id="FungiDB:PSTT_06126"/>
<feature type="signal peptide" evidence="1">
    <location>
        <begin position="1"/>
        <end position="19"/>
    </location>
</feature>
<reference evidence="2 3" key="1">
    <citation type="submission" date="2017-12" db="EMBL/GenBank/DDBJ databases">
        <title>Gene loss provides genomic basis for host adaptation in cereal stripe rust fungi.</title>
        <authorList>
            <person name="Xia C."/>
        </authorList>
    </citation>
    <scope>NUCLEOTIDE SEQUENCE [LARGE SCALE GENOMIC DNA]</scope>
    <source>
        <strain evidence="2 3">93TX-2</strain>
    </source>
</reference>
<dbReference type="OrthoDB" id="2500343at2759"/>
<gene>
    <name evidence="2" type="ORF">PSHT_14858</name>
</gene>
<comment type="caution">
    <text evidence="2">The sequence shown here is derived from an EMBL/GenBank/DDBJ whole genome shotgun (WGS) entry which is preliminary data.</text>
</comment>
<proteinExistence type="predicted"/>
<reference evidence="3" key="2">
    <citation type="journal article" date="2018" name="BMC Genomics">
        <title>Genomic insights into host adaptation between the wheat stripe rust pathogen (Puccinia striiformis f. sp. tritici) and the barley stripe rust pathogen (Puccinia striiformis f. sp. hordei).</title>
        <authorList>
            <person name="Xia C."/>
            <person name="Wang M."/>
            <person name="Yin C."/>
            <person name="Cornejo O.E."/>
            <person name="Hulbert S.H."/>
            <person name="Chen X."/>
        </authorList>
    </citation>
    <scope>NUCLEOTIDE SEQUENCE [LARGE SCALE GENOMIC DNA]</scope>
    <source>
        <strain evidence="3">93TX-2</strain>
    </source>
</reference>